<protein>
    <submittedName>
        <fullName evidence="1">FAD assembly factor SdhE</fullName>
    </submittedName>
</protein>
<dbReference type="Proteomes" id="UP001219518">
    <property type="component" value="Unassembled WGS sequence"/>
</dbReference>
<reference evidence="1" key="1">
    <citation type="submission" date="2021-07" db="EMBL/GenBank/DDBJ databases">
        <authorList>
            <person name="Catto M.A."/>
            <person name="Jacobson A."/>
            <person name="Kennedy G."/>
            <person name="Labadie P."/>
            <person name="Hunt B.G."/>
            <person name="Srinivasan R."/>
        </authorList>
    </citation>
    <scope>NUCLEOTIDE SEQUENCE</scope>
    <source>
        <strain evidence="1">PL_HMW_Pooled</strain>
        <tissue evidence="1">Head</tissue>
    </source>
</reference>
<gene>
    <name evidence="1" type="ORF">KUF71_013272</name>
</gene>
<accession>A0AAE1HP96</accession>
<sequence>MTITLINPLPGAAVRTAPATPDLAQRDTGGGGGCHWPPMTRVHCGTPPTIIPTCRQVLTLPAGGLLLKVPTSAHSHRALLGPQRAASNGGWVSGKLRLDDATARLRTSLEPWAVTNTHAAPPSSNANGAAVVHLASNGFGTGKPHPDLTDWFIPTSSPIRVPLQTLDAPLKSSRTLRSLEADAADADAPPAGT</sequence>
<name>A0AAE1HP96_9NEOP</name>
<comment type="caution">
    <text evidence="1">The sequence shown here is derived from an EMBL/GenBank/DDBJ whole genome shotgun (WGS) entry which is preliminary data.</text>
</comment>
<evidence type="ECO:0000313" key="2">
    <source>
        <dbReference type="Proteomes" id="UP001219518"/>
    </source>
</evidence>
<dbReference type="EMBL" id="JAHWGI010001208">
    <property type="protein sequence ID" value="KAK3924999.1"/>
    <property type="molecule type" value="Genomic_DNA"/>
</dbReference>
<keyword evidence="2" id="KW-1185">Reference proteome</keyword>
<organism evidence="1 2">
    <name type="scientific">Frankliniella fusca</name>
    <dbReference type="NCBI Taxonomy" id="407009"/>
    <lineage>
        <taxon>Eukaryota</taxon>
        <taxon>Metazoa</taxon>
        <taxon>Ecdysozoa</taxon>
        <taxon>Arthropoda</taxon>
        <taxon>Hexapoda</taxon>
        <taxon>Insecta</taxon>
        <taxon>Pterygota</taxon>
        <taxon>Neoptera</taxon>
        <taxon>Paraneoptera</taxon>
        <taxon>Thysanoptera</taxon>
        <taxon>Terebrantia</taxon>
        <taxon>Thripoidea</taxon>
        <taxon>Thripidae</taxon>
        <taxon>Frankliniella</taxon>
    </lineage>
</organism>
<proteinExistence type="predicted"/>
<reference evidence="1" key="2">
    <citation type="journal article" date="2023" name="BMC Genomics">
        <title>Pest status, molecular evolution, and epigenetic factors derived from the genome assembly of Frankliniella fusca, a thysanopteran phytovirus vector.</title>
        <authorList>
            <person name="Catto M.A."/>
            <person name="Labadie P.E."/>
            <person name="Jacobson A.L."/>
            <person name="Kennedy G.G."/>
            <person name="Srinivasan R."/>
            <person name="Hunt B.G."/>
        </authorList>
    </citation>
    <scope>NUCLEOTIDE SEQUENCE</scope>
    <source>
        <strain evidence="1">PL_HMW_Pooled</strain>
    </source>
</reference>
<dbReference type="AlphaFoldDB" id="A0AAE1HP96"/>
<evidence type="ECO:0000313" key="1">
    <source>
        <dbReference type="EMBL" id="KAK3924999.1"/>
    </source>
</evidence>